<evidence type="ECO:0000313" key="3">
    <source>
        <dbReference type="EMBL" id="ORY24514.1"/>
    </source>
</evidence>
<evidence type="ECO:0000313" key="4">
    <source>
        <dbReference type="Proteomes" id="UP000193920"/>
    </source>
</evidence>
<name>A0A1Y2APV9_9FUNG</name>
<dbReference type="GO" id="GO:0007165">
    <property type="term" value="P:signal transduction"/>
    <property type="evidence" value="ECO:0007669"/>
    <property type="project" value="TreeGrafter"/>
</dbReference>
<comment type="caution">
    <text evidence="3">The sequence shown here is derived from an EMBL/GenBank/DDBJ whole genome shotgun (WGS) entry which is preliminary data.</text>
</comment>
<proteinExistence type="inferred from homology"/>
<feature type="domain" description="AMP-activated protein kinase glycogen-binding" evidence="2">
    <location>
        <begin position="1"/>
        <end position="67"/>
    </location>
</feature>
<dbReference type="CDD" id="cd02859">
    <property type="entry name" value="E_set_AMPKbeta_like_N"/>
    <property type="match status" value="1"/>
</dbReference>
<dbReference type="OrthoDB" id="5873279at2759"/>
<gene>
    <name evidence="3" type="ORF">LY90DRAFT_357265</name>
</gene>
<reference evidence="3" key="1">
    <citation type="submission" date="2016-08" db="EMBL/GenBank/DDBJ databases">
        <title>A Parts List for Fungal Cellulosomes Revealed by Comparative Genomics.</title>
        <authorList>
            <consortium name="DOE Joint Genome Institute"/>
            <person name="Haitjema C.H."/>
            <person name="Gilmore S.P."/>
            <person name="Henske J.K."/>
            <person name="Solomon K.V."/>
            <person name="De Groot R."/>
            <person name="Kuo A."/>
            <person name="Mondo S.J."/>
            <person name="Salamov A.A."/>
            <person name="Labutti K."/>
            <person name="Zhao Z."/>
            <person name="Chiniquy J."/>
            <person name="Barry K."/>
            <person name="Brewer H.M."/>
            <person name="Purvine S.O."/>
            <person name="Wright A.T."/>
            <person name="Boxma B."/>
            <person name="Van Alen T."/>
            <person name="Hackstein J.H."/>
            <person name="Baker S.E."/>
            <person name="Grigoriev I.V."/>
            <person name="O'Malley M.A."/>
        </authorList>
    </citation>
    <scope>NUCLEOTIDE SEQUENCE [LARGE SCALE GENOMIC DNA]</scope>
    <source>
        <strain evidence="3">G1</strain>
    </source>
</reference>
<dbReference type="Gene3D" id="2.60.40.10">
    <property type="entry name" value="Immunoglobulins"/>
    <property type="match status" value="1"/>
</dbReference>
<dbReference type="InterPro" id="IPR014756">
    <property type="entry name" value="Ig_E-set"/>
</dbReference>
<dbReference type="GO" id="GO:0005634">
    <property type="term" value="C:nucleus"/>
    <property type="evidence" value="ECO:0007669"/>
    <property type="project" value="TreeGrafter"/>
</dbReference>
<dbReference type="AlphaFoldDB" id="A0A1Y2APV9"/>
<organism evidence="3 4">
    <name type="scientific">Neocallimastix californiae</name>
    <dbReference type="NCBI Taxonomy" id="1754190"/>
    <lineage>
        <taxon>Eukaryota</taxon>
        <taxon>Fungi</taxon>
        <taxon>Fungi incertae sedis</taxon>
        <taxon>Chytridiomycota</taxon>
        <taxon>Chytridiomycota incertae sedis</taxon>
        <taxon>Neocallimastigomycetes</taxon>
        <taxon>Neocallimastigales</taxon>
        <taxon>Neocallimastigaceae</taxon>
        <taxon>Neocallimastix</taxon>
    </lineage>
</organism>
<dbReference type="Proteomes" id="UP000193920">
    <property type="component" value="Unassembled WGS sequence"/>
</dbReference>
<dbReference type="InterPro" id="IPR013783">
    <property type="entry name" value="Ig-like_fold"/>
</dbReference>
<feature type="non-terminal residue" evidence="3">
    <location>
        <position position="67"/>
    </location>
</feature>
<dbReference type="GO" id="GO:0019901">
    <property type="term" value="F:protein kinase binding"/>
    <property type="evidence" value="ECO:0007669"/>
    <property type="project" value="TreeGrafter"/>
</dbReference>
<dbReference type="InterPro" id="IPR032640">
    <property type="entry name" value="AMPK1_CBM"/>
</dbReference>
<dbReference type="SUPFAM" id="SSF81296">
    <property type="entry name" value="E set domains"/>
    <property type="match status" value="1"/>
</dbReference>
<dbReference type="GO" id="GO:0031588">
    <property type="term" value="C:nucleotide-activated protein kinase complex"/>
    <property type="evidence" value="ECO:0007669"/>
    <property type="project" value="TreeGrafter"/>
</dbReference>
<dbReference type="InterPro" id="IPR050827">
    <property type="entry name" value="CRP1_MDG1_kinase"/>
</dbReference>
<dbReference type="EMBL" id="MCOG01000221">
    <property type="protein sequence ID" value="ORY24514.1"/>
    <property type="molecule type" value="Genomic_DNA"/>
</dbReference>
<protein>
    <recommendedName>
        <fullName evidence="2">AMP-activated protein kinase glycogen-binding domain-containing protein</fullName>
    </recommendedName>
</protein>
<comment type="similarity">
    <text evidence="1">Belongs to the CRP1/MDG1 family.</text>
</comment>
<keyword evidence="4" id="KW-1185">Reference proteome</keyword>
<evidence type="ECO:0000259" key="2">
    <source>
        <dbReference type="Pfam" id="PF16561"/>
    </source>
</evidence>
<sequence>NVIITGNFDNWEKKIQMDKDPLTNIFISRILLPINQKIIYKFVVDGIWQNDPMLPEEIDMQGNKNNV</sequence>
<accession>A0A1Y2APV9</accession>
<evidence type="ECO:0000256" key="1">
    <source>
        <dbReference type="ARBA" id="ARBA00038216"/>
    </source>
</evidence>
<dbReference type="STRING" id="1754190.A0A1Y2APV9"/>
<feature type="non-terminal residue" evidence="3">
    <location>
        <position position="1"/>
    </location>
</feature>
<dbReference type="Pfam" id="PF16561">
    <property type="entry name" value="AMPK1_CBM"/>
    <property type="match status" value="1"/>
</dbReference>
<dbReference type="GO" id="GO:0005737">
    <property type="term" value="C:cytoplasm"/>
    <property type="evidence" value="ECO:0007669"/>
    <property type="project" value="TreeGrafter"/>
</dbReference>
<dbReference type="PANTHER" id="PTHR10343">
    <property type="entry name" value="5'-AMP-ACTIVATED PROTEIN KINASE , BETA SUBUNIT"/>
    <property type="match status" value="1"/>
</dbReference>
<dbReference type="PANTHER" id="PTHR10343:SF81">
    <property type="entry name" value="CRUCIFORM DNA-RECOGNIZING PROTEIN 1-RELATED"/>
    <property type="match status" value="1"/>
</dbReference>